<feature type="compositionally biased region" description="Acidic residues" evidence="9">
    <location>
        <begin position="774"/>
        <end position="803"/>
    </location>
</feature>
<dbReference type="GO" id="GO:0003700">
    <property type="term" value="F:DNA-binding transcription factor activity"/>
    <property type="evidence" value="ECO:0007669"/>
    <property type="project" value="InterPro"/>
</dbReference>
<dbReference type="GO" id="GO:0043565">
    <property type="term" value="F:sequence-specific DNA binding"/>
    <property type="evidence" value="ECO:0007669"/>
    <property type="project" value="InterPro"/>
</dbReference>
<comment type="caution">
    <text evidence="11">The sequence shown here is derived from an EMBL/GenBank/DDBJ whole genome shotgun (WGS) entry which is preliminary data.</text>
</comment>
<evidence type="ECO:0000256" key="7">
    <source>
        <dbReference type="RuleBase" id="RU004020"/>
    </source>
</evidence>
<keyword evidence="5" id="KW-0804">Transcription</keyword>
<evidence type="ECO:0000259" key="10">
    <source>
        <dbReference type="PROSITE" id="PS00434"/>
    </source>
</evidence>
<dbReference type="AlphaFoldDB" id="A0A433Q527"/>
<dbReference type="SUPFAM" id="SSF46785">
    <property type="entry name" value="Winged helix' DNA-binding domain"/>
    <property type="match status" value="1"/>
</dbReference>
<protein>
    <submittedName>
        <fullName evidence="11">HSF-type DNA-binding-domain-containing protein</fullName>
    </submittedName>
</protein>
<evidence type="ECO:0000256" key="8">
    <source>
        <dbReference type="SAM" id="Coils"/>
    </source>
</evidence>
<evidence type="ECO:0000256" key="5">
    <source>
        <dbReference type="ARBA" id="ARBA00023163"/>
    </source>
</evidence>
<dbReference type="Pfam" id="PF00447">
    <property type="entry name" value="HSF_DNA-bind"/>
    <property type="match status" value="1"/>
</dbReference>
<keyword evidence="6" id="KW-0539">Nucleus</keyword>
<dbReference type="PANTHER" id="PTHR10015:SF427">
    <property type="entry name" value="HEAT SHOCK FACTOR PROTEIN"/>
    <property type="match status" value="1"/>
</dbReference>
<feature type="domain" description="HSF-type DNA-binding" evidence="10">
    <location>
        <begin position="135"/>
        <end position="159"/>
    </location>
</feature>
<dbReference type="PROSITE" id="PS00434">
    <property type="entry name" value="HSF_DOMAIN"/>
    <property type="match status" value="1"/>
</dbReference>
<evidence type="ECO:0000256" key="4">
    <source>
        <dbReference type="ARBA" id="ARBA00023125"/>
    </source>
</evidence>
<evidence type="ECO:0000313" key="11">
    <source>
        <dbReference type="EMBL" id="RUS24883.1"/>
    </source>
</evidence>
<evidence type="ECO:0000256" key="3">
    <source>
        <dbReference type="ARBA" id="ARBA00023015"/>
    </source>
</evidence>
<dbReference type="Gene3D" id="1.10.10.10">
    <property type="entry name" value="Winged helix-like DNA-binding domain superfamily/Winged helix DNA-binding domain"/>
    <property type="match status" value="1"/>
</dbReference>
<feature type="compositionally biased region" description="Low complexity" evidence="9">
    <location>
        <begin position="25"/>
        <end position="41"/>
    </location>
</feature>
<dbReference type="FunFam" id="1.10.10.10:FF:000027">
    <property type="entry name" value="Heat shock transcription factor 1"/>
    <property type="match status" value="1"/>
</dbReference>
<comment type="subcellular location">
    <subcellularLocation>
        <location evidence="1">Nucleus</location>
    </subcellularLocation>
</comment>
<evidence type="ECO:0000256" key="1">
    <source>
        <dbReference type="ARBA" id="ARBA00004123"/>
    </source>
</evidence>
<proteinExistence type="inferred from homology"/>
<name>A0A433Q527_9FUNG</name>
<sequence length="803" mass="87048">MSKSQSQQQTSPQKRPSPVNRKRSASQTQTTVSPVVTSPSDTTAPVYSVPVGLPPHKLNLFPHPSAATPNFAAATATSTSTAIVNPSQLNRPTMQRNVPAFLNKLYNNIDIVSLLTHQYPIFTVTRHEDFAKEVLPRFFKHNNFSSFVRQLNMYGFHKVPHLQQGVLQADSDSERWEFSNPHFQRNQPDLLLLVTRKKGRDPDDKESGSIDLNHIIAEISAVKKHQMTISSDLKHIQNDNQVLWQETLAARERHQRHQETIDKILRFLASVFSSDKKRAIVPRKRRFLIGDTDTEYNIEQTEDSGGSSADREREHRTAAIAPIEEAEYDDQEEEQNSTGTLPESASTQRVDDGATLGDPNSLFDLQSTARNYDFLNNLQALQNLVSASGVTTAASTAGLLASLPMTSTGAYDASQSIATSASDLSLMNFNSDHFEPIPLPSSAPTLPASTALSQRQSVPSLTNLTSNIDAATKSAESINHDINILENNIENIANQLGLDPNHMVDDLDYVDMDDFLNTYGMDSNTTGLGADGGSMLRLGQGVKNRGSRAVRGASVSSSPSLDRPYLIETSSSTSHVARPAFANAPTPHSSSTSPEFLASSFPLFSDTVIRPTSSPLDTRLAPNIVNFRPSSIHSSATARSVATSYTAPSMQYLSTLSSVGHPSTETASSIISSPTPSPSLPTIAMRRASANMGTHSGKALFPPILQSSSLSVPSAPTSLEVPASKRLRKDTAGNSVGMGTTGRQVEIQQQHGDLDGLGYDHGGGDGGLKHEPLGLEDLDDEDEIDEEIDEDEELESMLNVGDE</sequence>
<evidence type="ECO:0000256" key="9">
    <source>
        <dbReference type="SAM" id="MobiDB-lite"/>
    </source>
</evidence>
<keyword evidence="12" id="KW-1185">Reference proteome</keyword>
<dbReference type="GO" id="GO:0005634">
    <property type="term" value="C:nucleus"/>
    <property type="evidence" value="ECO:0007669"/>
    <property type="project" value="UniProtKB-SubCell"/>
</dbReference>
<feature type="compositionally biased region" description="Low complexity" evidence="9">
    <location>
        <begin position="1"/>
        <end position="18"/>
    </location>
</feature>
<feature type="region of interest" description="Disordered" evidence="9">
    <location>
        <begin position="1"/>
        <end position="41"/>
    </location>
</feature>
<evidence type="ECO:0000256" key="6">
    <source>
        <dbReference type="ARBA" id="ARBA00023242"/>
    </source>
</evidence>
<keyword evidence="3" id="KW-0805">Transcription regulation</keyword>
<feature type="compositionally biased region" description="Polar residues" evidence="9">
    <location>
        <begin position="336"/>
        <end position="348"/>
    </location>
</feature>
<gene>
    <name evidence="11" type="ORF">BC938DRAFT_472948</name>
</gene>
<feature type="region of interest" description="Disordered" evidence="9">
    <location>
        <begin position="320"/>
        <end position="358"/>
    </location>
</feature>
<keyword evidence="4 11" id="KW-0238">DNA-binding</keyword>
<comment type="similarity">
    <text evidence="2 7">Belongs to the HSF family.</text>
</comment>
<feature type="coiled-coil region" evidence="8">
    <location>
        <begin position="468"/>
        <end position="495"/>
    </location>
</feature>
<organism evidence="11 12">
    <name type="scientific">Jimgerdemannia flammicorona</name>
    <dbReference type="NCBI Taxonomy" id="994334"/>
    <lineage>
        <taxon>Eukaryota</taxon>
        <taxon>Fungi</taxon>
        <taxon>Fungi incertae sedis</taxon>
        <taxon>Mucoromycota</taxon>
        <taxon>Mucoromycotina</taxon>
        <taxon>Endogonomycetes</taxon>
        <taxon>Endogonales</taxon>
        <taxon>Endogonaceae</taxon>
        <taxon>Jimgerdemannia</taxon>
    </lineage>
</organism>
<dbReference type="SMART" id="SM00415">
    <property type="entry name" value="HSF"/>
    <property type="match status" value="1"/>
</dbReference>
<dbReference type="PANTHER" id="PTHR10015">
    <property type="entry name" value="HEAT SHOCK TRANSCRIPTION FACTOR"/>
    <property type="match status" value="1"/>
</dbReference>
<evidence type="ECO:0000313" key="12">
    <source>
        <dbReference type="Proteomes" id="UP000274822"/>
    </source>
</evidence>
<dbReference type="InterPro" id="IPR036388">
    <property type="entry name" value="WH-like_DNA-bd_sf"/>
</dbReference>
<reference evidence="11 12" key="1">
    <citation type="journal article" date="2018" name="New Phytol.">
        <title>Phylogenomics of Endogonaceae and evolution of mycorrhizas within Mucoromycota.</title>
        <authorList>
            <person name="Chang Y."/>
            <person name="Desiro A."/>
            <person name="Na H."/>
            <person name="Sandor L."/>
            <person name="Lipzen A."/>
            <person name="Clum A."/>
            <person name="Barry K."/>
            <person name="Grigoriev I.V."/>
            <person name="Martin F.M."/>
            <person name="Stajich J.E."/>
            <person name="Smith M.E."/>
            <person name="Bonito G."/>
            <person name="Spatafora J.W."/>
        </authorList>
    </citation>
    <scope>NUCLEOTIDE SEQUENCE [LARGE SCALE GENOMIC DNA]</scope>
    <source>
        <strain evidence="11 12">AD002</strain>
    </source>
</reference>
<keyword evidence="8" id="KW-0175">Coiled coil</keyword>
<accession>A0A433Q527</accession>
<dbReference type="Proteomes" id="UP000274822">
    <property type="component" value="Unassembled WGS sequence"/>
</dbReference>
<feature type="region of interest" description="Disordered" evidence="9">
    <location>
        <begin position="755"/>
        <end position="803"/>
    </location>
</feature>
<dbReference type="PRINTS" id="PR00056">
    <property type="entry name" value="HSFDOMAIN"/>
</dbReference>
<evidence type="ECO:0000256" key="2">
    <source>
        <dbReference type="ARBA" id="ARBA00006403"/>
    </source>
</evidence>
<dbReference type="EMBL" id="RBNJ01014655">
    <property type="protein sequence ID" value="RUS24883.1"/>
    <property type="molecule type" value="Genomic_DNA"/>
</dbReference>
<dbReference type="InterPro" id="IPR000232">
    <property type="entry name" value="HSF_DNA-bd"/>
</dbReference>
<feature type="compositionally biased region" description="Acidic residues" evidence="9">
    <location>
        <begin position="324"/>
        <end position="335"/>
    </location>
</feature>
<dbReference type="InterPro" id="IPR036390">
    <property type="entry name" value="WH_DNA-bd_sf"/>
</dbReference>